<sequence>MPTGVVEVSARLCLRPPAFAGLDRSGNRNERRVVSGPDGQAVVLSVVGFNHADGLYWKMFVKFWFSNFHCDGVLVEVMDSNRV</sequence>
<keyword evidence="2" id="KW-1185">Reference proteome</keyword>
<reference evidence="1" key="1">
    <citation type="journal article" date="2022" name="bioRxiv">
        <title>Sequencing and chromosome-scale assembly of the giantPleurodeles waltlgenome.</title>
        <authorList>
            <person name="Brown T."/>
            <person name="Elewa A."/>
            <person name="Iarovenko S."/>
            <person name="Subramanian E."/>
            <person name="Araus A.J."/>
            <person name="Petzold A."/>
            <person name="Susuki M."/>
            <person name="Suzuki K.-i.T."/>
            <person name="Hayashi T."/>
            <person name="Toyoda A."/>
            <person name="Oliveira C."/>
            <person name="Osipova E."/>
            <person name="Leigh N.D."/>
            <person name="Simon A."/>
            <person name="Yun M.H."/>
        </authorList>
    </citation>
    <scope>NUCLEOTIDE SEQUENCE</scope>
    <source>
        <strain evidence="1">20211129_DDA</strain>
        <tissue evidence="1">Liver</tissue>
    </source>
</reference>
<dbReference type="EMBL" id="JANPWB010000010">
    <property type="protein sequence ID" value="KAJ1139606.1"/>
    <property type="molecule type" value="Genomic_DNA"/>
</dbReference>
<evidence type="ECO:0000313" key="2">
    <source>
        <dbReference type="Proteomes" id="UP001066276"/>
    </source>
</evidence>
<gene>
    <name evidence="1" type="ORF">NDU88_005975</name>
</gene>
<evidence type="ECO:0000313" key="1">
    <source>
        <dbReference type="EMBL" id="KAJ1139606.1"/>
    </source>
</evidence>
<comment type="caution">
    <text evidence="1">The sequence shown here is derived from an EMBL/GenBank/DDBJ whole genome shotgun (WGS) entry which is preliminary data.</text>
</comment>
<protein>
    <submittedName>
        <fullName evidence="1">Uncharacterized protein</fullName>
    </submittedName>
</protein>
<organism evidence="1 2">
    <name type="scientific">Pleurodeles waltl</name>
    <name type="common">Iberian ribbed newt</name>
    <dbReference type="NCBI Taxonomy" id="8319"/>
    <lineage>
        <taxon>Eukaryota</taxon>
        <taxon>Metazoa</taxon>
        <taxon>Chordata</taxon>
        <taxon>Craniata</taxon>
        <taxon>Vertebrata</taxon>
        <taxon>Euteleostomi</taxon>
        <taxon>Amphibia</taxon>
        <taxon>Batrachia</taxon>
        <taxon>Caudata</taxon>
        <taxon>Salamandroidea</taxon>
        <taxon>Salamandridae</taxon>
        <taxon>Pleurodelinae</taxon>
        <taxon>Pleurodeles</taxon>
    </lineage>
</organism>
<name>A0AAV7QGM8_PLEWA</name>
<dbReference type="AlphaFoldDB" id="A0AAV7QGM8"/>
<dbReference type="Proteomes" id="UP001066276">
    <property type="component" value="Chromosome 6"/>
</dbReference>
<accession>A0AAV7QGM8</accession>
<proteinExistence type="predicted"/>